<dbReference type="InterPro" id="IPR053894">
    <property type="entry name" value="OAF_N"/>
</dbReference>
<dbReference type="EMBL" id="JAODUP010000004">
    <property type="protein sequence ID" value="KAK2170123.1"/>
    <property type="molecule type" value="Genomic_DNA"/>
</dbReference>
<dbReference type="PANTHER" id="PTHR13423:SF2">
    <property type="entry name" value="OUT AT FIRST PROTEIN HOMOLOG"/>
    <property type="match status" value="1"/>
</dbReference>
<evidence type="ECO:0000256" key="1">
    <source>
        <dbReference type="ARBA" id="ARBA00005786"/>
    </source>
</evidence>
<comment type="caution">
    <text evidence="4">The sequence shown here is derived from an EMBL/GenBank/DDBJ whole genome shotgun (WGS) entry which is preliminary data.</text>
</comment>
<evidence type="ECO:0000259" key="3">
    <source>
        <dbReference type="Pfam" id="PF22873"/>
    </source>
</evidence>
<keyword evidence="5" id="KW-1185">Reference proteome</keyword>
<name>A0AAD9NIT9_9ANNE</name>
<accession>A0AAD9NIT9</accession>
<dbReference type="InterPro" id="IPR053897">
    <property type="entry name" value="Oaf_C"/>
</dbReference>
<feature type="domain" description="Out at first C-terminal" evidence="3">
    <location>
        <begin position="129"/>
        <end position="195"/>
    </location>
</feature>
<dbReference type="Pfam" id="PF22873">
    <property type="entry name" value="OAF_C"/>
    <property type="match status" value="1"/>
</dbReference>
<evidence type="ECO:0000259" key="2">
    <source>
        <dbReference type="Pfam" id="PF14941"/>
    </source>
</evidence>
<proteinExistence type="inferred from homology"/>
<protein>
    <recommendedName>
        <fullName evidence="6">Out at first protein homolog</fullName>
    </recommendedName>
</protein>
<evidence type="ECO:0000313" key="4">
    <source>
        <dbReference type="EMBL" id="KAK2170123.1"/>
    </source>
</evidence>
<feature type="domain" description="Out at first protein BRICHOS-like" evidence="2">
    <location>
        <begin position="2"/>
        <end position="102"/>
    </location>
</feature>
<sequence>MELQMFHLVILGEQELGQPQMQALCFLLRLNKNDFISSDAMSKLRQKNPSAVRHPEEIKGVEGYEMDLLVSYEHAYLFSPHVQAQCKDARDAIYIRDKDLKLLARSLSRDYTTLLGATKSLAIQRVTPCSNTTDLWRPCACHYDGCIMWYPCGLKYCKGKDSTGKTVNYRCGIKTCSKCRRFEYQARRRELCMWELPGLG</sequence>
<evidence type="ECO:0000313" key="5">
    <source>
        <dbReference type="Proteomes" id="UP001208570"/>
    </source>
</evidence>
<dbReference type="InterPro" id="IPR026315">
    <property type="entry name" value="Oaf"/>
</dbReference>
<dbReference type="AlphaFoldDB" id="A0AAD9NIT9"/>
<dbReference type="Proteomes" id="UP001208570">
    <property type="component" value="Unassembled WGS sequence"/>
</dbReference>
<dbReference type="Pfam" id="PF14941">
    <property type="entry name" value="OAF_N"/>
    <property type="match status" value="1"/>
</dbReference>
<evidence type="ECO:0008006" key="6">
    <source>
        <dbReference type="Google" id="ProtNLM"/>
    </source>
</evidence>
<reference evidence="4" key="1">
    <citation type="journal article" date="2023" name="Mol. Biol. Evol.">
        <title>Third-Generation Sequencing Reveals the Adaptive Role of the Epigenome in Three Deep-Sea Polychaetes.</title>
        <authorList>
            <person name="Perez M."/>
            <person name="Aroh O."/>
            <person name="Sun Y."/>
            <person name="Lan Y."/>
            <person name="Juniper S.K."/>
            <person name="Young C.R."/>
            <person name="Angers B."/>
            <person name="Qian P.Y."/>
        </authorList>
    </citation>
    <scope>NUCLEOTIDE SEQUENCE</scope>
    <source>
        <strain evidence="4">P08H-3</strain>
    </source>
</reference>
<comment type="similarity">
    <text evidence="1">Belongs to the OAF family.</text>
</comment>
<dbReference type="PANTHER" id="PTHR13423">
    <property type="entry name" value="OUT AT FIRST"/>
    <property type="match status" value="1"/>
</dbReference>
<organism evidence="4 5">
    <name type="scientific">Paralvinella palmiformis</name>
    <dbReference type="NCBI Taxonomy" id="53620"/>
    <lineage>
        <taxon>Eukaryota</taxon>
        <taxon>Metazoa</taxon>
        <taxon>Spiralia</taxon>
        <taxon>Lophotrochozoa</taxon>
        <taxon>Annelida</taxon>
        <taxon>Polychaeta</taxon>
        <taxon>Sedentaria</taxon>
        <taxon>Canalipalpata</taxon>
        <taxon>Terebellida</taxon>
        <taxon>Terebelliformia</taxon>
        <taxon>Alvinellidae</taxon>
        <taxon>Paralvinella</taxon>
    </lineage>
</organism>
<gene>
    <name evidence="4" type="ORF">LSH36_4g09049</name>
</gene>